<accession>A0A0H4VG82</accession>
<feature type="transmembrane region" description="Helical" evidence="1">
    <location>
        <begin position="132"/>
        <end position="152"/>
    </location>
</feature>
<keyword evidence="1" id="KW-0812">Transmembrane</keyword>
<organism evidence="2 3">
    <name type="scientific">Rufibacter radiotolerans</name>
    <dbReference type="NCBI Taxonomy" id="1379910"/>
    <lineage>
        <taxon>Bacteria</taxon>
        <taxon>Pseudomonadati</taxon>
        <taxon>Bacteroidota</taxon>
        <taxon>Cytophagia</taxon>
        <taxon>Cytophagales</taxon>
        <taxon>Hymenobacteraceae</taxon>
        <taxon>Rufibacter</taxon>
    </lineage>
</organism>
<proteinExistence type="predicted"/>
<dbReference type="AlphaFoldDB" id="A0A0H4VG82"/>
<dbReference type="OrthoDB" id="893801at2"/>
<keyword evidence="1" id="KW-0472">Membrane</keyword>
<dbReference type="Proteomes" id="UP000036458">
    <property type="component" value="Chromosome"/>
</dbReference>
<dbReference type="STRING" id="1379910.TH63_01370"/>
<feature type="transmembrane region" description="Helical" evidence="1">
    <location>
        <begin position="21"/>
        <end position="42"/>
    </location>
</feature>
<name>A0A0H4VG82_9BACT</name>
<protein>
    <submittedName>
        <fullName evidence="2">Uncharacterized protein</fullName>
    </submittedName>
</protein>
<evidence type="ECO:0000313" key="3">
    <source>
        <dbReference type="Proteomes" id="UP000036458"/>
    </source>
</evidence>
<feature type="transmembrane region" description="Helical" evidence="1">
    <location>
        <begin position="48"/>
        <end position="71"/>
    </location>
</feature>
<gene>
    <name evidence="2" type="ORF">TH63_01370</name>
</gene>
<dbReference type="EMBL" id="CP010777">
    <property type="protein sequence ID" value="AKQ44590.1"/>
    <property type="molecule type" value="Genomic_DNA"/>
</dbReference>
<feature type="transmembrane region" description="Helical" evidence="1">
    <location>
        <begin position="86"/>
        <end position="112"/>
    </location>
</feature>
<dbReference type="KEGG" id="ruf:TH63_01370"/>
<evidence type="ECO:0000256" key="1">
    <source>
        <dbReference type="SAM" id="Phobius"/>
    </source>
</evidence>
<sequence length="161" mass="17753">MDSSIKQAQKQGERYAVKATLVTELGLALLFFTLLLLVTHSVQAFWDIITYLGAVNVAVFMAASLLFAYLVGRNAGVKILVKKKRYAWVGLVSGLKVVFFSTLVCVATTLLVQAAMGPLELGWLVHFIMKPFAWLALLCLVPVALAGIWYGYTLRKSTERP</sequence>
<keyword evidence="1" id="KW-1133">Transmembrane helix</keyword>
<reference evidence="2 3" key="1">
    <citation type="submission" date="2015-01" db="EMBL/GenBank/DDBJ databases">
        <title>Rufibacter sp./DG31D/ whole genome sequencing.</title>
        <authorList>
            <person name="Kim M.K."/>
            <person name="Srinivasan S."/>
            <person name="Lee J.-J."/>
        </authorList>
    </citation>
    <scope>NUCLEOTIDE SEQUENCE [LARGE SCALE GENOMIC DNA]</scope>
    <source>
        <strain evidence="2 3">DG31D</strain>
    </source>
</reference>
<dbReference type="RefSeq" id="WP_048919348.1">
    <property type="nucleotide sequence ID" value="NZ_CP010777.1"/>
</dbReference>
<dbReference type="PATRIC" id="fig|1379910.4.peg.281"/>
<evidence type="ECO:0000313" key="2">
    <source>
        <dbReference type="EMBL" id="AKQ44590.1"/>
    </source>
</evidence>
<keyword evidence="3" id="KW-1185">Reference proteome</keyword>